<protein>
    <recommendedName>
        <fullName evidence="1">Vps52 C-terminal domain-containing protein</fullName>
    </recommendedName>
</protein>
<proteinExistence type="predicted"/>
<dbReference type="InterPro" id="IPR048361">
    <property type="entry name" value="Vps52_C"/>
</dbReference>
<accession>X6N0T4</accession>
<dbReference type="GO" id="GO:0005829">
    <property type="term" value="C:cytosol"/>
    <property type="evidence" value="ECO:0007669"/>
    <property type="project" value="GOC"/>
</dbReference>
<organism evidence="2 3">
    <name type="scientific">Reticulomyxa filosa</name>
    <dbReference type="NCBI Taxonomy" id="46433"/>
    <lineage>
        <taxon>Eukaryota</taxon>
        <taxon>Sar</taxon>
        <taxon>Rhizaria</taxon>
        <taxon>Retaria</taxon>
        <taxon>Foraminifera</taxon>
        <taxon>Monothalamids</taxon>
        <taxon>Reticulomyxidae</taxon>
        <taxon>Reticulomyxa</taxon>
    </lineage>
</organism>
<dbReference type="GO" id="GO:0000938">
    <property type="term" value="C:GARP complex"/>
    <property type="evidence" value="ECO:0007669"/>
    <property type="project" value="TreeGrafter"/>
</dbReference>
<dbReference type="Proteomes" id="UP000023152">
    <property type="component" value="Unassembled WGS sequence"/>
</dbReference>
<reference evidence="2 3" key="1">
    <citation type="journal article" date="2013" name="Curr. Biol.">
        <title>The Genome of the Foraminiferan Reticulomyxa filosa.</title>
        <authorList>
            <person name="Glockner G."/>
            <person name="Hulsmann N."/>
            <person name="Schleicher M."/>
            <person name="Noegel A.A."/>
            <person name="Eichinger L."/>
            <person name="Gallinger C."/>
            <person name="Pawlowski J."/>
            <person name="Sierra R."/>
            <person name="Euteneuer U."/>
            <person name="Pillet L."/>
            <person name="Moustafa A."/>
            <person name="Platzer M."/>
            <person name="Groth M."/>
            <person name="Szafranski K."/>
            <person name="Schliwa M."/>
        </authorList>
    </citation>
    <scope>NUCLEOTIDE SEQUENCE [LARGE SCALE GENOMIC DNA]</scope>
</reference>
<dbReference type="Pfam" id="PF20655">
    <property type="entry name" value="Vps52_C"/>
    <property type="match status" value="1"/>
</dbReference>
<evidence type="ECO:0000313" key="3">
    <source>
        <dbReference type="Proteomes" id="UP000023152"/>
    </source>
</evidence>
<dbReference type="GO" id="GO:0019905">
    <property type="term" value="F:syntaxin binding"/>
    <property type="evidence" value="ECO:0007669"/>
    <property type="project" value="TreeGrafter"/>
</dbReference>
<comment type="caution">
    <text evidence="2">The sequence shown here is derived from an EMBL/GenBank/DDBJ whole genome shotgun (WGS) entry which is preliminary data.</text>
</comment>
<dbReference type="PANTHER" id="PTHR14190:SF7">
    <property type="entry name" value="VACUOLAR PROTEIN SORTING-ASSOCIATED PROTEIN 52 HOMOLOG"/>
    <property type="match status" value="1"/>
</dbReference>
<dbReference type="PANTHER" id="PTHR14190">
    <property type="entry name" value="SUPPRESSOR OF ACTIN MUTATIONS 2/VACUOLAR PROTEIN SORTING 52"/>
    <property type="match status" value="1"/>
</dbReference>
<sequence length="174" mass="20755">MNKVYMLQFRTYIQVLSRHKEMNAAEKNDLMGMELSDKSTVVVGLFQSSKKYQNKEYLNEMFTLSKTRMALLKDFAKSTPLVTQMIEMADQRFPYEVLFQSYLRLLSDTVAFEYRFLSQFFFNHNHDMIDSIFDKILLLFSDEFDVFRLNSFDSLQLLLMIRLLEMVNLNKLNN</sequence>
<dbReference type="GO" id="GO:0042147">
    <property type="term" value="P:retrograde transport, endosome to Golgi"/>
    <property type="evidence" value="ECO:0007669"/>
    <property type="project" value="TreeGrafter"/>
</dbReference>
<feature type="domain" description="Vps52 C-terminal" evidence="1">
    <location>
        <begin position="1"/>
        <end position="168"/>
    </location>
</feature>
<keyword evidence="3" id="KW-1185">Reference proteome</keyword>
<evidence type="ECO:0000259" key="1">
    <source>
        <dbReference type="Pfam" id="PF20655"/>
    </source>
</evidence>
<name>X6N0T4_RETFI</name>
<dbReference type="AlphaFoldDB" id="X6N0T4"/>
<dbReference type="GO" id="GO:0032456">
    <property type="term" value="P:endocytic recycling"/>
    <property type="evidence" value="ECO:0007669"/>
    <property type="project" value="TreeGrafter"/>
</dbReference>
<dbReference type="GO" id="GO:0006896">
    <property type="term" value="P:Golgi to vacuole transport"/>
    <property type="evidence" value="ECO:0007669"/>
    <property type="project" value="TreeGrafter"/>
</dbReference>
<gene>
    <name evidence="2" type="ORF">RFI_17540</name>
</gene>
<dbReference type="EMBL" id="ASPP01013389">
    <property type="protein sequence ID" value="ETO19691.1"/>
    <property type="molecule type" value="Genomic_DNA"/>
</dbReference>
<dbReference type="InterPro" id="IPR007258">
    <property type="entry name" value="Vps52"/>
</dbReference>
<evidence type="ECO:0000313" key="2">
    <source>
        <dbReference type="EMBL" id="ETO19691.1"/>
    </source>
</evidence>